<reference evidence="6" key="1">
    <citation type="submission" date="2025-08" db="UniProtKB">
        <authorList>
            <consortium name="Ensembl"/>
        </authorList>
    </citation>
    <scope>IDENTIFICATION</scope>
</reference>
<dbReference type="GO" id="GO:0007165">
    <property type="term" value="P:signal transduction"/>
    <property type="evidence" value="ECO:0007669"/>
    <property type="project" value="TreeGrafter"/>
</dbReference>
<feature type="domain" description="Olfactomedin-like" evidence="5">
    <location>
        <begin position="37"/>
        <end position="302"/>
    </location>
</feature>
<dbReference type="GeneTree" id="ENSGT00940000165415"/>
<keyword evidence="7" id="KW-1185">Reference proteome</keyword>
<feature type="compositionally biased region" description="Polar residues" evidence="4">
    <location>
        <begin position="16"/>
        <end position="25"/>
    </location>
</feature>
<evidence type="ECO:0000313" key="7">
    <source>
        <dbReference type="Proteomes" id="UP000261340"/>
    </source>
</evidence>
<dbReference type="InterPro" id="IPR003112">
    <property type="entry name" value="Olfac-like_dom"/>
</dbReference>
<evidence type="ECO:0000259" key="5">
    <source>
        <dbReference type="PROSITE" id="PS51132"/>
    </source>
</evidence>
<dbReference type="PANTHER" id="PTHR23192:SF68">
    <property type="entry name" value="OLFACTOMEDIN-4-LIKE"/>
    <property type="match status" value="1"/>
</dbReference>
<evidence type="ECO:0000313" key="6">
    <source>
        <dbReference type="Ensembl" id="ENSACIP00000010361.1"/>
    </source>
</evidence>
<evidence type="ECO:0000256" key="1">
    <source>
        <dbReference type="ARBA" id="ARBA00004613"/>
    </source>
</evidence>
<accession>A0A3Q0RID8</accession>
<comment type="caution">
    <text evidence="3">Lacks conserved residue(s) required for the propagation of feature annotation.</text>
</comment>
<organism evidence="6 7">
    <name type="scientific">Amphilophus citrinellus</name>
    <name type="common">Midas cichlid</name>
    <name type="synonym">Cichlasoma citrinellum</name>
    <dbReference type="NCBI Taxonomy" id="61819"/>
    <lineage>
        <taxon>Eukaryota</taxon>
        <taxon>Metazoa</taxon>
        <taxon>Chordata</taxon>
        <taxon>Craniata</taxon>
        <taxon>Vertebrata</taxon>
        <taxon>Euteleostomi</taxon>
        <taxon>Actinopterygii</taxon>
        <taxon>Neopterygii</taxon>
        <taxon>Teleostei</taxon>
        <taxon>Neoteleostei</taxon>
        <taxon>Acanthomorphata</taxon>
        <taxon>Ovalentaria</taxon>
        <taxon>Cichlomorphae</taxon>
        <taxon>Cichliformes</taxon>
        <taxon>Cichlidae</taxon>
        <taxon>New World cichlids</taxon>
        <taxon>Cichlasomatinae</taxon>
        <taxon>Heroini</taxon>
        <taxon>Amphilophus</taxon>
    </lineage>
</organism>
<dbReference type="Proteomes" id="UP000261340">
    <property type="component" value="Unplaced"/>
</dbReference>
<dbReference type="PANTHER" id="PTHR23192">
    <property type="entry name" value="OLFACTOMEDIN-RELATED"/>
    <property type="match status" value="1"/>
</dbReference>
<dbReference type="SMART" id="SM00284">
    <property type="entry name" value="OLF"/>
    <property type="match status" value="1"/>
</dbReference>
<sequence>SFPHDKLKTAQDAASDCNSNLTPQKVTSDSSSVCVCTCPYGQLLNITEPRVYTAGEYPGSYKYGAWGRDPKPEAGKESWHWLIMMTSSNRYAHYVRFYSTLSSLIIGVSNILIHSSNPATNTIQGPNNVLYGGALYYNCYNKDAVCRFNLTTKTTPQHLFPGNFCHLDECYPYTDLDLATDESGVWVIYTTTQDFGNLVLSKVEEGEPPKLGQTWHTSVYKLAVTNTFMACGVLYATRYVSKEVEEIFYSFNTVTGKERFNIGIFIKKLAPNIEALNYSPVDQMLHAYLPLVSKNTFYTAYEENVW</sequence>
<dbReference type="Pfam" id="PF02191">
    <property type="entry name" value="OLF"/>
    <property type="match status" value="1"/>
</dbReference>
<comment type="subcellular location">
    <subcellularLocation>
        <location evidence="1">Secreted</location>
    </subcellularLocation>
</comment>
<evidence type="ECO:0000256" key="3">
    <source>
        <dbReference type="PROSITE-ProRule" id="PRU00446"/>
    </source>
</evidence>
<protein>
    <recommendedName>
        <fullName evidence="5">Olfactomedin-like domain-containing protein</fullName>
    </recommendedName>
</protein>
<name>A0A3Q0RID8_AMPCI</name>
<dbReference type="GO" id="GO:0005615">
    <property type="term" value="C:extracellular space"/>
    <property type="evidence" value="ECO:0007669"/>
    <property type="project" value="TreeGrafter"/>
</dbReference>
<evidence type="ECO:0000256" key="4">
    <source>
        <dbReference type="SAM" id="MobiDB-lite"/>
    </source>
</evidence>
<dbReference type="InterPro" id="IPR050605">
    <property type="entry name" value="Olfactomedin-like_domain"/>
</dbReference>
<dbReference type="PROSITE" id="PS51132">
    <property type="entry name" value="OLF"/>
    <property type="match status" value="1"/>
</dbReference>
<dbReference type="AlphaFoldDB" id="A0A3Q0RID8"/>
<feature type="region of interest" description="Disordered" evidence="4">
    <location>
        <begin position="1"/>
        <end position="27"/>
    </location>
</feature>
<proteinExistence type="predicted"/>
<evidence type="ECO:0000256" key="2">
    <source>
        <dbReference type="ARBA" id="ARBA00022525"/>
    </source>
</evidence>
<keyword evidence="2" id="KW-0964">Secreted</keyword>
<reference evidence="6" key="2">
    <citation type="submission" date="2025-09" db="UniProtKB">
        <authorList>
            <consortium name="Ensembl"/>
        </authorList>
    </citation>
    <scope>IDENTIFICATION</scope>
</reference>
<dbReference type="Ensembl" id="ENSACIT00000010657.1">
    <property type="protein sequence ID" value="ENSACIP00000010361.1"/>
    <property type="gene ID" value="ENSACIG00000008103.1"/>
</dbReference>